<proteinExistence type="predicted"/>
<feature type="region of interest" description="Disordered" evidence="1">
    <location>
        <begin position="57"/>
        <end position="123"/>
    </location>
</feature>
<dbReference type="Proteomes" id="UP000326396">
    <property type="component" value="Linkage Group LG7"/>
</dbReference>
<protein>
    <submittedName>
        <fullName evidence="2">Uncharacterized protein</fullName>
    </submittedName>
</protein>
<dbReference type="EMBL" id="SZYD01000017">
    <property type="protein sequence ID" value="KAD3067074.1"/>
    <property type="molecule type" value="Genomic_DNA"/>
</dbReference>
<name>A0A5N6LZL9_9ASTR</name>
<accession>A0A5N6LZL9</accession>
<organism evidence="2 3">
    <name type="scientific">Mikania micrantha</name>
    <name type="common">bitter vine</name>
    <dbReference type="NCBI Taxonomy" id="192012"/>
    <lineage>
        <taxon>Eukaryota</taxon>
        <taxon>Viridiplantae</taxon>
        <taxon>Streptophyta</taxon>
        <taxon>Embryophyta</taxon>
        <taxon>Tracheophyta</taxon>
        <taxon>Spermatophyta</taxon>
        <taxon>Magnoliopsida</taxon>
        <taxon>eudicotyledons</taxon>
        <taxon>Gunneridae</taxon>
        <taxon>Pentapetalae</taxon>
        <taxon>asterids</taxon>
        <taxon>campanulids</taxon>
        <taxon>Asterales</taxon>
        <taxon>Asteraceae</taxon>
        <taxon>Asteroideae</taxon>
        <taxon>Heliantheae alliance</taxon>
        <taxon>Eupatorieae</taxon>
        <taxon>Mikania</taxon>
    </lineage>
</organism>
<comment type="caution">
    <text evidence="2">The sequence shown here is derived from an EMBL/GenBank/DDBJ whole genome shotgun (WGS) entry which is preliminary data.</text>
</comment>
<keyword evidence="3" id="KW-1185">Reference proteome</keyword>
<gene>
    <name evidence="2" type="ORF">E3N88_34954</name>
</gene>
<evidence type="ECO:0000313" key="3">
    <source>
        <dbReference type="Proteomes" id="UP000326396"/>
    </source>
</evidence>
<sequence length="123" mass="14420">MTSNSAESINTLFRSARKLPITRLIDFFVELVQKWYFERRQLGESIHPVPDELEWEIDENDDKLETPYMDKRQVGRPQENKRIPSRGEETGLTIFSRCHHKGHMRYQSKTPLASQVGSSSKQK</sequence>
<feature type="compositionally biased region" description="Basic and acidic residues" evidence="1">
    <location>
        <begin position="63"/>
        <end position="89"/>
    </location>
</feature>
<dbReference type="AlphaFoldDB" id="A0A5N6LZL9"/>
<evidence type="ECO:0000256" key="1">
    <source>
        <dbReference type="SAM" id="MobiDB-lite"/>
    </source>
</evidence>
<evidence type="ECO:0000313" key="2">
    <source>
        <dbReference type="EMBL" id="KAD3067074.1"/>
    </source>
</evidence>
<dbReference type="OrthoDB" id="1939383at2759"/>
<feature type="compositionally biased region" description="Polar residues" evidence="1">
    <location>
        <begin position="107"/>
        <end position="123"/>
    </location>
</feature>
<feature type="compositionally biased region" description="Basic residues" evidence="1">
    <location>
        <begin position="97"/>
        <end position="106"/>
    </location>
</feature>
<reference evidence="2 3" key="1">
    <citation type="submission" date="2019-05" db="EMBL/GenBank/DDBJ databases">
        <title>Mikania micrantha, genome provides insights into the molecular mechanism of rapid growth.</title>
        <authorList>
            <person name="Liu B."/>
        </authorList>
    </citation>
    <scope>NUCLEOTIDE SEQUENCE [LARGE SCALE GENOMIC DNA]</scope>
    <source>
        <strain evidence="2">NLD-2019</strain>
        <tissue evidence="2">Leaf</tissue>
    </source>
</reference>